<protein>
    <submittedName>
        <fullName evidence="1">Uncharacterized protein</fullName>
    </submittedName>
</protein>
<evidence type="ECO:0000313" key="1">
    <source>
        <dbReference type="EMBL" id="GKV28460.1"/>
    </source>
</evidence>
<name>A0AAV5KVF9_9ROSI</name>
<dbReference type="Proteomes" id="UP001054252">
    <property type="component" value="Unassembled WGS sequence"/>
</dbReference>
<sequence>MLQSAVVSVPETRLENESRTHKNLTLVVVQNSELCSSIWRFRSSPSKGKRSSMFDLPRFALISLLLS</sequence>
<proteinExistence type="predicted"/>
<comment type="caution">
    <text evidence="1">The sequence shown here is derived from an EMBL/GenBank/DDBJ whole genome shotgun (WGS) entry which is preliminary data.</text>
</comment>
<keyword evidence="2" id="KW-1185">Reference proteome</keyword>
<reference evidence="1 2" key="1">
    <citation type="journal article" date="2021" name="Commun. Biol.">
        <title>The genome of Shorea leprosula (Dipterocarpaceae) highlights the ecological relevance of drought in aseasonal tropical rainforests.</title>
        <authorList>
            <person name="Ng K.K.S."/>
            <person name="Kobayashi M.J."/>
            <person name="Fawcett J.A."/>
            <person name="Hatakeyama M."/>
            <person name="Paape T."/>
            <person name="Ng C.H."/>
            <person name="Ang C.C."/>
            <person name="Tnah L.H."/>
            <person name="Lee C.T."/>
            <person name="Nishiyama T."/>
            <person name="Sese J."/>
            <person name="O'Brien M.J."/>
            <person name="Copetti D."/>
            <person name="Mohd Noor M.I."/>
            <person name="Ong R.C."/>
            <person name="Putra M."/>
            <person name="Sireger I.Z."/>
            <person name="Indrioko S."/>
            <person name="Kosugi Y."/>
            <person name="Izuno A."/>
            <person name="Isagi Y."/>
            <person name="Lee S.L."/>
            <person name="Shimizu K.K."/>
        </authorList>
    </citation>
    <scope>NUCLEOTIDE SEQUENCE [LARGE SCALE GENOMIC DNA]</scope>
    <source>
        <strain evidence="1">214</strain>
    </source>
</reference>
<dbReference type="EMBL" id="BPVZ01000079">
    <property type="protein sequence ID" value="GKV28460.1"/>
    <property type="molecule type" value="Genomic_DNA"/>
</dbReference>
<accession>A0AAV5KVF9</accession>
<dbReference type="AlphaFoldDB" id="A0AAV5KVF9"/>
<evidence type="ECO:0000313" key="2">
    <source>
        <dbReference type="Proteomes" id="UP001054252"/>
    </source>
</evidence>
<gene>
    <name evidence="1" type="ORF">SLEP1_g37519</name>
</gene>
<organism evidence="1 2">
    <name type="scientific">Rubroshorea leprosula</name>
    <dbReference type="NCBI Taxonomy" id="152421"/>
    <lineage>
        <taxon>Eukaryota</taxon>
        <taxon>Viridiplantae</taxon>
        <taxon>Streptophyta</taxon>
        <taxon>Embryophyta</taxon>
        <taxon>Tracheophyta</taxon>
        <taxon>Spermatophyta</taxon>
        <taxon>Magnoliopsida</taxon>
        <taxon>eudicotyledons</taxon>
        <taxon>Gunneridae</taxon>
        <taxon>Pentapetalae</taxon>
        <taxon>rosids</taxon>
        <taxon>malvids</taxon>
        <taxon>Malvales</taxon>
        <taxon>Dipterocarpaceae</taxon>
        <taxon>Rubroshorea</taxon>
    </lineage>
</organism>